<protein>
    <submittedName>
        <fullName evidence="2">Histone deacetylase 14</fullName>
    </submittedName>
</protein>
<accession>A0A6L2J8U1</accession>
<comment type="caution">
    <text evidence="2">The sequence shown here is derived from an EMBL/GenBank/DDBJ whole genome shotgun (WGS) entry which is preliminary data.</text>
</comment>
<feature type="region of interest" description="Disordered" evidence="1">
    <location>
        <begin position="37"/>
        <end position="64"/>
    </location>
</feature>
<name>A0A6L2J8U1_TANCI</name>
<evidence type="ECO:0000256" key="1">
    <source>
        <dbReference type="SAM" id="MobiDB-lite"/>
    </source>
</evidence>
<reference evidence="2" key="1">
    <citation type="journal article" date="2019" name="Sci. Rep.">
        <title>Draft genome of Tanacetum cinerariifolium, the natural source of mosquito coil.</title>
        <authorList>
            <person name="Yamashiro T."/>
            <person name="Shiraishi A."/>
            <person name="Satake H."/>
            <person name="Nakayama K."/>
        </authorList>
    </citation>
    <scope>NUCLEOTIDE SEQUENCE</scope>
</reference>
<dbReference type="EMBL" id="BKCJ010000427">
    <property type="protein sequence ID" value="GEU33100.1"/>
    <property type="molecule type" value="Genomic_DNA"/>
</dbReference>
<feature type="region of interest" description="Disordered" evidence="1">
    <location>
        <begin position="138"/>
        <end position="171"/>
    </location>
</feature>
<proteinExistence type="predicted"/>
<sequence>MFETGTYKSLPKHVALYEALEASMECANREELLTKIDKSRKRRRDGQDLPPSPPDLDLSKRRRQDTNASGNLYKLLLVQVIAALDISISSDVSVERVGSSFSRLILIGSSFVVVPVAPKMGAAGHSILGHSLYGHTPPDTTVTDSSTPLTTSESSARDSSSESSTRPSRKRCRSLAATMTSSIHATRALVPSRADLLLSRKRFRDFISPKDSVKEGIDTDVLEDIEANATAIEVAVVRDVVAEVDACIDMEMLISLENWSKARQHHKARKTSIAKHVRRKFSKLQHKVGEFIVPIAFQFSFVQKNPSQNVQKGDFRKYTVQAVCQIVHCASGLSFLIAVYLIGERFFGRLFSPSDLGNKPLPISFLGSGLVFLLRSGLSLVAVYRSAFKLVWADVVVNIVTPSLNEGKENGVNILKSIDEGPFQMGMFKETLVKCEEGAFHLGPERPRVYSDLSPEEKNRVVVFIAGGRDNAIDEDVDERLTMLMANLSSTYPVYGKVGPSYDSNILSEYVKDNAVPVVQSSVSSIQNDLYMMILNDMHEQPAQHESVIAQNNVVDNSLSAERATSKEQVKLLINPLYSGSINPLHSGLINTPHIDKMADENVLAPAPTRSDDQILPFVAWVFIGKSNFVLDLHKRQKNLIFHIFMDILHNTNFFKAFTASAFPTKKGRKDKPHVIPYCQFIKIISCHLGRIHNIHQRLASLFHLTKEDFRLGNLKLIPKGKIDEVFRMPILDELISNNIRNALYYNAYLEMVAKHDQKVVAEKYRKKKIRVQATQAKA</sequence>
<gene>
    <name evidence="2" type="ORF">Tci_005078</name>
</gene>
<feature type="compositionally biased region" description="Low complexity" evidence="1">
    <location>
        <begin position="138"/>
        <end position="154"/>
    </location>
</feature>
<organism evidence="2">
    <name type="scientific">Tanacetum cinerariifolium</name>
    <name type="common">Dalmatian daisy</name>
    <name type="synonym">Chrysanthemum cinerariifolium</name>
    <dbReference type="NCBI Taxonomy" id="118510"/>
    <lineage>
        <taxon>Eukaryota</taxon>
        <taxon>Viridiplantae</taxon>
        <taxon>Streptophyta</taxon>
        <taxon>Embryophyta</taxon>
        <taxon>Tracheophyta</taxon>
        <taxon>Spermatophyta</taxon>
        <taxon>Magnoliopsida</taxon>
        <taxon>eudicotyledons</taxon>
        <taxon>Gunneridae</taxon>
        <taxon>Pentapetalae</taxon>
        <taxon>asterids</taxon>
        <taxon>campanulids</taxon>
        <taxon>Asterales</taxon>
        <taxon>Asteraceae</taxon>
        <taxon>Asteroideae</taxon>
        <taxon>Anthemideae</taxon>
        <taxon>Anthemidinae</taxon>
        <taxon>Tanacetum</taxon>
    </lineage>
</organism>
<dbReference type="AlphaFoldDB" id="A0A6L2J8U1"/>
<evidence type="ECO:0000313" key="2">
    <source>
        <dbReference type="EMBL" id="GEU33100.1"/>
    </source>
</evidence>